<keyword evidence="1" id="KW-0732">Signal</keyword>
<protein>
    <recommendedName>
        <fullName evidence="4">Secretin/TonB short N-terminal domain-containing protein</fullName>
    </recommendedName>
</protein>
<dbReference type="RefSeq" id="WP_244677180.1">
    <property type="nucleotide sequence ID" value="NZ_CP095046.1"/>
</dbReference>
<dbReference type="Proteomes" id="UP000831796">
    <property type="component" value="Chromosome"/>
</dbReference>
<gene>
    <name evidence="2" type="ORF">MUN79_07940</name>
</gene>
<name>A0A8T9QA23_9BACT</name>
<evidence type="ECO:0000313" key="3">
    <source>
        <dbReference type="Proteomes" id="UP000831796"/>
    </source>
</evidence>
<organism evidence="2 3">
    <name type="scientific">Hymenobacter cellulosilyticus</name>
    <dbReference type="NCBI Taxonomy" id="2932248"/>
    <lineage>
        <taxon>Bacteria</taxon>
        <taxon>Pseudomonadati</taxon>
        <taxon>Bacteroidota</taxon>
        <taxon>Cytophagia</taxon>
        <taxon>Cytophagales</taxon>
        <taxon>Hymenobacteraceae</taxon>
        <taxon>Hymenobacter</taxon>
    </lineage>
</organism>
<dbReference type="EMBL" id="CP095046">
    <property type="protein sequence ID" value="UOQ73832.1"/>
    <property type="molecule type" value="Genomic_DNA"/>
</dbReference>
<dbReference type="AlphaFoldDB" id="A0A8T9QA23"/>
<sequence>MRYLSALIFCLGLLASSVGAQQPATLLARRVSVAATDAPLQQVLRDIARQSGIPFSYSSTFIPLQKRVTLQTQGRQPVGRYCASCLRIGAFPIRLSVGKSCCGAPEKSRLSPCQYRVSPGQ</sequence>
<reference evidence="2" key="1">
    <citation type="submission" date="2022-04" db="EMBL/GenBank/DDBJ databases">
        <title>Hymenobacter sp. isolated from the air.</title>
        <authorList>
            <person name="Won M."/>
            <person name="Lee C.-M."/>
            <person name="Woen H.-Y."/>
            <person name="Kwon S.-W."/>
        </authorList>
    </citation>
    <scope>NUCLEOTIDE SEQUENCE</scope>
    <source>
        <strain evidence="2">5116S-3</strain>
    </source>
</reference>
<keyword evidence="3" id="KW-1185">Reference proteome</keyword>
<proteinExistence type="predicted"/>
<evidence type="ECO:0008006" key="4">
    <source>
        <dbReference type="Google" id="ProtNLM"/>
    </source>
</evidence>
<dbReference type="KEGG" id="hcu:MUN79_07940"/>
<evidence type="ECO:0000313" key="2">
    <source>
        <dbReference type="EMBL" id="UOQ73832.1"/>
    </source>
</evidence>
<feature type="chain" id="PRO_5035892002" description="Secretin/TonB short N-terminal domain-containing protein" evidence="1">
    <location>
        <begin position="21"/>
        <end position="121"/>
    </location>
</feature>
<accession>A0A8T9QA23</accession>
<feature type="signal peptide" evidence="1">
    <location>
        <begin position="1"/>
        <end position="20"/>
    </location>
</feature>
<evidence type="ECO:0000256" key="1">
    <source>
        <dbReference type="SAM" id="SignalP"/>
    </source>
</evidence>